<dbReference type="AlphaFoldDB" id="A0A6J5GJM7"/>
<keyword evidence="2" id="KW-1185">Reference proteome</keyword>
<evidence type="ECO:0000313" key="1">
    <source>
        <dbReference type="EMBL" id="CAB3801956.1"/>
    </source>
</evidence>
<sequence length="64" mass="7243">MHVAWASSTFVFVILVTLFVRARSLLPLAIGWRAVHPWQSANRSMPPPFAYDTTNKAHHVAQSR</sequence>
<dbReference type="EMBL" id="CADIKI010000017">
    <property type="protein sequence ID" value="CAB3801956.1"/>
    <property type="molecule type" value="Genomic_DNA"/>
</dbReference>
<evidence type="ECO:0000313" key="2">
    <source>
        <dbReference type="Proteomes" id="UP000494252"/>
    </source>
</evidence>
<reference evidence="1 2" key="1">
    <citation type="submission" date="2020-04" db="EMBL/GenBank/DDBJ databases">
        <authorList>
            <person name="De Canck E."/>
        </authorList>
    </citation>
    <scope>NUCLEOTIDE SEQUENCE [LARGE SCALE GENOMIC DNA]</scope>
    <source>
        <strain evidence="1 2">LMG 27177</strain>
    </source>
</reference>
<gene>
    <name evidence="1" type="ORF">LMG27177_05125</name>
</gene>
<name>A0A6J5GJM7_9BURK</name>
<proteinExistence type="predicted"/>
<accession>A0A6J5GJM7</accession>
<protein>
    <submittedName>
        <fullName evidence="1">Uncharacterized protein</fullName>
    </submittedName>
</protein>
<organism evidence="1 2">
    <name type="scientific">Paraburkholderia fynbosensis</name>
    <dbReference type="NCBI Taxonomy" id="1200993"/>
    <lineage>
        <taxon>Bacteria</taxon>
        <taxon>Pseudomonadati</taxon>
        <taxon>Pseudomonadota</taxon>
        <taxon>Betaproteobacteria</taxon>
        <taxon>Burkholderiales</taxon>
        <taxon>Burkholderiaceae</taxon>
        <taxon>Paraburkholderia</taxon>
    </lineage>
</organism>
<dbReference type="Proteomes" id="UP000494252">
    <property type="component" value="Unassembled WGS sequence"/>
</dbReference>